<feature type="transmembrane region" description="Helical" evidence="5">
    <location>
        <begin position="165"/>
        <end position="182"/>
    </location>
</feature>
<evidence type="ECO:0000256" key="5">
    <source>
        <dbReference type="SAM" id="Phobius"/>
    </source>
</evidence>
<feature type="transmembrane region" description="Helical" evidence="5">
    <location>
        <begin position="142"/>
        <end position="159"/>
    </location>
</feature>
<name>A0A559TA41_SERFO</name>
<keyword evidence="3 5" id="KW-1133">Transmembrane helix</keyword>
<dbReference type="OrthoDB" id="103403at2"/>
<accession>A0A559TA41</accession>
<proteinExistence type="predicted"/>
<comment type="subcellular location">
    <subcellularLocation>
        <location evidence="1">Membrane</location>
        <topology evidence="1">Multi-pass membrane protein</topology>
    </subcellularLocation>
</comment>
<dbReference type="GO" id="GO:0016020">
    <property type="term" value="C:membrane"/>
    <property type="evidence" value="ECO:0007669"/>
    <property type="project" value="UniProtKB-SubCell"/>
</dbReference>
<reference evidence="6" key="2">
    <citation type="submission" date="2019-08" db="EMBL/GenBank/DDBJ databases">
        <title>Investigation of anaerobic lignin degradation for improved lignocellulosic biofuels.</title>
        <authorList>
            <person name="Deangelis K.PhD."/>
        </authorList>
    </citation>
    <scope>NUCLEOTIDE SEQUENCE [LARGE SCALE GENOMIC DNA]</scope>
    <source>
        <strain evidence="6">128R</strain>
    </source>
</reference>
<dbReference type="InterPro" id="IPR002797">
    <property type="entry name" value="Polysacc_synth"/>
</dbReference>
<keyword evidence="4 5" id="KW-0472">Membrane</keyword>
<feature type="transmembrane region" description="Helical" evidence="5">
    <location>
        <begin position="43"/>
        <end position="63"/>
    </location>
</feature>
<feature type="transmembrane region" description="Helical" evidence="5">
    <location>
        <begin position="208"/>
        <end position="229"/>
    </location>
</feature>
<dbReference type="Pfam" id="PF01943">
    <property type="entry name" value="Polysacc_synt"/>
    <property type="match status" value="1"/>
</dbReference>
<gene>
    <name evidence="6" type="ORF">FHU10_4068</name>
</gene>
<protein>
    <submittedName>
        <fullName evidence="6">O-antigen/teichoic acid export membrane protein</fullName>
    </submittedName>
</protein>
<evidence type="ECO:0000256" key="4">
    <source>
        <dbReference type="ARBA" id="ARBA00023136"/>
    </source>
</evidence>
<feature type="transmembrane region" description="Helical" evidence="5">
    <location>
        <begin position="354"/>
        <end position="373"/>
    </location>
</feature>
<dbReference type="PANTHER" id="PTHR43424">
    <property type="entry name" value="LOCUS PUTATIVE PROTEIN 1-RELATED"/>
    <property type="match status" value="1"/>
</dbReference>
<evidence type="ECO:0000313" key="6">
    <source>
        <dbReference type="EMBL" id="TVZ71440.1"/>
    </source>
</evidence>
<feature type="transmembrane region" description="Helical" evidence="5">
    <location>
        <begin position="286"/>
        <end position="304"/>
    </location>
</feature>
<feature type="transmembrane region" description="Helical" evidence="5">
    <location>
        <begin position="379"/>
        <end position="400"/>
    </location>
</feature>
<evidence type="ECO:0000256" key="2">
    <source>
        <dbReference type="ARBA" id="ARBA00022692"/>
    </source>
</evidence>
<dbReference type="AlphaFoldDB" id="A0A559TA41"/>
<dbReference type="CDD" id="cd13128">
    <property type="entry name" value="MATE_Wzx_like"/>
    <property type="match status" value="1"/>
</dbReference>
<feature type="transmembrane region" description="Helical" evidence="5">
    <location>
        <begin position="324"/>
        <end position="342"/>
    </location>
</feature>
<organism evidence="6">
    <name type="scientific">Serratia fonticola</name>
    <dbReference type="NCBI Taxonomy" id="47917"/>
    <lineage>
        <taxon>Bacteria</taxon>
        <taxon>Pseudomonadati</taxon>
        <taxon>Pseudomonadota</taxon>
        <taxon>Gammaproteobacteria</taxon>
        <taxon>Enterobacterales</taxon>
        <taxon>Yersiniaceae</taxon>
        <taxon>Serratia</taxon>
    </lineage>
</organism>
<feature type="transmembrane region" description="Helical" evidence="5">
    <location>
        <begin position="12"/>
        <end position="31"/>
    </location>
</feature>
<keyword evidence="2 5" id="KW-0812">Transmembrane</keyword>
<evidence type="ECO:0000256" key="3">
    <source>
        <dbReference type="ARBA" id="ARBA00022989"/>
    </source>
</evidence>
<dbReference type="PANTHER" id="PTHR43424:SF1">
    <property type="entry name" value="LOCUS PUTATIVE PROTEIN 1-RELATED"/>
    <property type="match status" value="1"/>
</dbReference>
<reference evidence="6" key="1">
    <citation type="submission" date="2019-06" db="EMBL/GenBank/DDBJ databases">
        <authorList>
            <person name="Deangelis K."/>
            <person name="Huntemann M."/>
            <person name="Clum A."/>
            <person name="Pillay M."/>
            <person name="Palaniappan K."/>
            <person name="Varghese N."/>
            <person name="Mikhailova N."/>
            <person name="Stamatis D."/>
            <person name="Reddy T."/>
            <person name="Daum C."/>
            <person name="Shapiro N."/>
            <person name="Ivanova N."/>
            <person name="Kyrpides N."/>
            <person name="Woyke T."/>
        </authorList>
    </citation>
    <scope>NUCLEOTIDE SEQUENCE [LARGE SCALE GENOMIC DNA]</scope>
    <source>
        <strain evidence="6">128R</strain>
    </source>
</reference>
<comment type="caution">
    <text evidence="6">The sequence shown here is derived from an EMBL/GenBank/DDBJ whole genome shotgun (WGS) entry which is preliminary data.</text>
</comment>
<dbReference type="EMBL" id="VISQ01000001">
    <property type="protein sequence ID" value="TVZ71440.1"/>
    <property type="molecule type" value="Genomic_DNA"/>
</dbReference>
<evidence type="ECO:0000256" key="1">
    <source>
        <dbReference type="ARBA" id="ARBA00004141"/>
    </source>
</evidence>
<sequence length="432" mass="48215">MRTVVINALWLMLERVSLSLSGIFVAIYVARYLGPAQFGTLNYLLATLAIVVPLVQLGADSVLFNRVARRPESGIRLMLASIPLRRRLFLLAGFPLLAWNLYSQPLAIGLMTLILLVSTYFSVQDVYKIYYDARLQSKRNTLINNLALLLSIFCRLGLVSASLPLMWFAVPYLISSALPYLVRRWLFQREQPVLPAVSRRSASRYGHYLLSVGLPLAISSLSIVIYTRIDQIMLGNLLDDRAVGWYSAATTLSQGWVFVPMALITSLMPGIAGCRERQEQEYRIRVLYVVVLVLAMPVLLATAWLSRPIIGLLYGAAYHNAAEILMICTLTSLFSVLGTVSYRSIVLLAGYRFIAIKMPLVALANVLMNLVLIPRYGLGGAAISTLLAEFLSFFVLNSFFRGGKITWLQLTCFTCLPRLISKLRREHVKPAG</sequence>
<feature type="transmembrane region" description="Helical" evidence="5">
    <location>
        <begin position="108"/>
        <end position="130"/>
    </location>
</feature>
<dbReference type="InterPro" id="IPR052556">
    <property type="entry name" value="PolySynth_Transporter"/>
</dbReference>